<evidence type="ECO:0000313" key="2">
    <source>
        <dbReference type="Proteomes" id="UP000199513"/>
    </source>
</evidence>
<dbReference type="RefSeq" id="WP_091544638.1">
    <property type="nucleotide sequence ID" value="NZ_FONY01000015.1"/>
</dbReference>
<dbReference type="EMBL" id="FONY01000015">
    <property type="protein sequence ID" value="SFF08894.1"/>
    <property type="molecule type" value="Genomic_DNA"/>
</dbReference>
<evidence type="ECO:0000313" key="1">
    <source>
        <dbReference type="EMBL" id="SFF08894.1"/>
    </source>
</evidence>
<reference evidence="1 2" key="1">
    <citation type="submission" date="2016-10" db="EMBL/GenBank/DDBJ databases">
        <authorList>
            <person name="de Groot N.N."/>
        </authorList>
    </citation>
    <scope>NUCLEOTIDE SEQUENCE [LARGE SCALE GENOMIC DNA]</scope>
    <source>
        <strain>GEY</strain>
        <strain evidence="2">DSM 9560</strain>
    </source>
</reference>
<gene>
    <name evidence="1" type="ORF">SAMN04488541_101571</name>
</gene>
<organism evidence="1 2">
    <name type="scientific">Thermoflexibacter ruber</name>
    <dbReference type="NCBI Taxonomy" id="1003"/>
    <lineage>
        <taxon>Bacteria</taxon>
        <taxon>Pseudomonadati</taxon>
        <taxon>Bacteroidota</taxon>
        <taxon>Cytophagia</taxon>
        <taxon>Cytophagales</taxon>
        <taxon>Thermoflexibacteraceae</taxon>
        <taxon>Thermoflexibacter</taxon>
    </lineage>
</organism>
<proteinExistence type="predicted"/>
<dbReference type="Proteomes" id="UP000199513">
    <property type="component" value="Unassembled WGS sequence"/>
</dbReference>
<protein>
    <recommendedName>
        <fullName evidence="3">NVEALA protein</fullName>
    </recommendedName>
</protein>
<evidence type="ECO:0008006" key="3">
    <source>
        <dbReference type="Google" id="ProtNLM"/>
    </source>
</evidence>
<dbReference type="AlphaFoldDB" id="A0A1I2FTZ0"/>
<dbReference type="STRING" id="1003.SAMN04488541_101571"/>
<accession>A0A1I2FTZ0</accession>
<sequence>MKNHKKLAKGVLALSMALSLGTAIFIDTHLATAKTKEPNRTYNREWYCCEGSPTDCLDYIGCPK</sequence>
<name>A0A1I2FTZ0_9BACT</name>
<keyword evidence="2" id="KW-1185">Reference proteome</keyword>